<evidence type="ECO:0000256" key="6">
    <source>
        <dbReference type="ARBA" id="ARBA00023136"/>
    </source>
</evidence>
<evidence type="ECO:0000256" key="1">
    <source>
        <dbReference type="ARBA" id="ARBA00004370"/>
    </source>
</evidence>
<dbReference type="InterPro" id="IPR001881">
    <property type="entry name" value="EGF-like_Ca-bd_dom"/>
</dbReference>
<keyword evidence="2 8" id="KW-0245">EGF-like domain</keyword>
<dbReference type="InterPro" id="IPR056619">
    <property type="entry name" value="C8-3_MUC4"/>
</dbReference>
<evidence type="ECO:0000256" key="4">
    <source>
        <dbReference type="ARBA" id="ARBA00022737"/>
    </source>
</evidence>
<dbReference type="InterPro" id="IPR049883">
    <property type="entry name" value="NOTCH1_EGF-like"/>
</dbReference>
<evidence type="ECO:0000256" key="3">
    <source>
        <dbReference type="ARBA" id="ARBA00022692"/>
    </source>
</evidence>
<organism evidence="13 14">
    <name type="scientific">Stylophora pistillata</name>
    <name type="common">Smooth cauliflower coral</name>
    <dbReference type="NCBI Taxonomy" id="50429"/>
    <lineage>
        <taxon>Eukaryota</taxon>
        <taxon>Metazoa</taxon>
        <taxon>Cnidaria</taxon>
        <taxon>Anthozoa</taxon>
        <taxon>Hexacorallia</taxon>
        <taxon>Scleractinia</taxon>
        <taxon>Astrocoeniina</taxon>
        <taxon>Pocilloporidae</taxon>
        <taxon>Stylophora</taxon>
    </lineage>
</organism>
<evidence type="ECO:0000259" key="12">
    <source>
        <dbReference type="PROSITE" id="PS51233"/>
    </source>
</evidence>
<feature type="transmembrane region" description="Helical" evidence="10">
    <location>
        <begin position="686"/>
        <end position="708"/>
    </location>
</feature>
<comment type="caution">
    <text evidence="13">The sequence shown here is derived from an EMBL/GenBank/DDBJ whole genome shotgun (WGS) entry which is preliminary data.</text>
</comment>
<dbReference type="Pfam" id="PF23263">
    <property type="entry name" value="C8-3_MUC4"/>
    <property type="match status" value="1"/>
</dbReference>
<dbReference type="InterPro" id="IPR018097">
    <property type="entry name" value="EGF_Ca-bd_CS"/>
</dbReference>
<feature type="domain" description="EGF-like" evidence="11">
    <location>
        <begin position="384"/>
        <end position="425"/>
    </location>
</feature>
<evidence type="ECO:0000256" key="8">
    <source>
        <dbReference type="PROSITE-ProRule" id="PRU00076"/>
    </source>
</evidence>
<dbReference type="AlphaFoldDB" id="A0A2B4RN18"/>
<dbReference type="OrthoDB" id="5966313at2759"/>
<keyword evidence="5 10" id="KW-1133">Transmembrane helix</keyword>
<dbReference type="PROSITE" id="PS00022">
    <property type="entry name" value="EGF_1"/>
    <property type="match status" value="1"/>
</dbReference>
<comment type="caution">
    <text evidence="8">Lacks conserved residue(s) required for the propagation of feature annotation.</text>
</comment>
<name>A0A2B4RN18_STYPI</name>
<dbReference type="EMBL" id="LSMT01000460">
    <property type="protein sequence ID" value="PFX17632.1"/>
    <property type="molecule type" value="Genomic_DNA"/>
</dbReference>
<evidence type="ECO:0000256" key="7">
    <source>
        <dbReference type="ARBA" id="ARBA00023157"/>
    </source>
</evidence>
<dbReference type="SMART" id="SM00181">
    <property type="entry name" value="EGF"/>
    <property type="match status" value="4"/>
</dbReference>
<proteinExistence type="predicted"/>
<dbReference type="SMART" id="SM00179">
    <property type="entry name" value="EGF_CA"/>
    <property type="match status" value="4"/>
</dbReference>
<dbReference type="Pfam" id="PF07645">
    <property type="entry name" value="EGF_CA"/>
    <property type="match status" value="3"/>
</dbReference>
<evidence type="ECO:0000259" key="11">
    <source>
        <dbReference type="PROSITE" id="PS50026"/>
    </source>
</evidence>
<evidence type="ECO:0000256" key="9">
    <source>
        <dbReference type="SAM" id="MobiDB-lite"/>
    </source>
</evidence>
<dbReference type="InterPro" id="IPR001846">
    <property type="entry name" value="VWF_type-D"/>
</dbReference>
<dbReference type="PANTHER" id="PTHR13802">
    <property type="entry name" value="MUCIN 4-RELATED"/>
    <property type="match status" value="1"/>
</dbReference>
<dbReference type="STRING" id="50429.A0A2B4RN18"/>
<feature type="domain" description="VWFD" evidence="12">
    <location>
        <begin position="1"/>
        <end position="130"/>
    </location>
</feature>
<dbReference type="PROSITE" id="PS01187">
    <property type="entry name" value="EGF_CA"/>
    <property type="match status" value="2"/>
</dbReference>
<dbReference type="InterPro" id="IPR000152">
    <property type="entry name" value="EGF-type_Asp/Asn_hydroxyl_site"/>
</dbReference>
<keyword evidence="4" id="KW-0677">Repeat</keyword>
<dbReference type="PROSITE" id="PS51233">
    <property type="entry name" value="VWFD"/>
    <property type="match status" value="1"/>
</dbReference>
<dbReference type="InterPro" id="IPR009030">
    <property type="entry name" value="Growth_fac_rcpt_cys_sf"/>
</dbReference>
<dbReference type="Gene3D" id="2.60.40.10">
    <property type="entry name" value="Immunoglobulins"/>
    <property type="match status" value="1"/>
</dbReference>
<keyword evidence="3 10" id="KW-0812">Transmembrane</keyword>
<keyword evidence="7" id="KW-1015">Disulfide bond</keyword>
<keyword evidence="6 10" id="KW-0472">Membrane</keyword>
<dbReference type="Gene3D" id="2.10.25.10">
    <property type="entry name" value="Laminin"/>
    <property type="match status" value="4"/>
</dbReference>
<evidence type="ECO:0000256" key="10">
    <source>
        <dbReference type="SAM" id="Phobius"/>
    </source>
</evidence>
<dbReference type="InterPro" id="IPR000742">
    <property type="entry name" value="EGF"/>
</dbReference>
<dbReference type="SUPFAM" id="SSF57184">
    <property type="entry name" value="Growth factor receptor domain"/>
    <property type="match status" value="2"/>
</dbReference>
<dbReference type="Proteomes" id="UP000225706">
    <property type="component" value="Unassembled WGS sequence"/>
</dbReference>
<reference evidence="14" key="1">
    <citation type="journal article" date="2017" name="bioRxiv">
        <title>Comparative analysis of the genomes of Stylophora pistillata and Acropora digitifera provides evidence for extensive differences between species of corals.</title>
        <authorList>
            <person name="Voolstra C.R."/>
            <person name="Li Y."/>
            <person name="Liew Y.J."/>
            <person name="Baumgarten S."/>
            <person name="Zoccola D."/>
            <person name="Flot J.-F."/>
            <person name="Tambutte S."/>
            <person name="Allemand D."/>
            <person name="Aranda M."/>
        </authorList>
    </citation>
    <scope>NUCLEOTIDE SEQUENCE [LARGE SCALE GENOMIC DNA]</scope>
</reference>
<dbReference type="PROSITE" id="PS50026">
    <property type="entry name" value="EGF_3"/>
    <property type="match status" value="1"/>
</dbReference>
<keyword evidence="14" id="KW-1185">Reference proteome</keyword>
<dbReference type="GO" id="GO:0016020">
    <property type="term" value="C:membrane"/>
    <property type="evidence" value="ECO:0007669"/>
    <property type="project" value="UniProtKB-SubCell"/>
</dbReference>
<evidence type="ECO:0000313" key="13">
    <source>
        <dbReference type="EMBL" id="PFX17632.1"/>
    </source>
</evidence>
<feature type="region of interest" description="Disordered" evidence="9">
    <location>
        <begin position="719"/>
        <end position="746"/>
    </location>
</feature>
<gene>
    <name evidence="13" type="primary">Muc4</name>
    <name evidence="13" type="ORF">AWC38_SpisGene18037</name>
</gene>
<dbReference type="GO" id="GO:0005509">
    <property type="term" value="F:calcium ion binding"/>
    <property type="evidence" value="ECO:0007669"/>
    <property type="project" value="InterPro"/>
</dbReference>
<dbReference type="Pfam" id="PF00094">
    <property type="entry name" value="VWD"/>
    <property type="match status" value="1"/>
</dbReference>
<protein>
    <submittedName>
        <fullName evidence="13">Mucin-4</fullName>
    </submittedName>
</protein>
<evidence type="ECO:0000256" key="5">
    <source>
        <dbReference type="ARBA" id="ARBA00022989"/>
    </source>
</evidence>
<dbReference type="CDD" id="cd00054">
    <property type="entry name" value="EGF_CA"/>
    <property type="match status" value="3"/>
</dbReference>
<comment type="subcellular location">
    <subcellularLocation>
        <location evidence="1">Membrane</location>
    </subcellularLocation>
</comment>
<evidence type="ECO:0000256" key="2">
    <source>
        <dbReference type="ARBA" id="ARBA00022536"/>
    </source>
</evidence>
<dbReference type="InterPro" id="IPR013783">
    <property type="entry name" value="Ig-like_fold"/>
</dbReference>
<dbReference type="FunFam" id="2.10.25.10:FF:000240">
    <property type="entry name" value="Vitamin K-dependent protein S"/>
    <property type="match status" value="1"/>
</dbReference>
<accession>A0A2B4RN18</accession>
<sequence>MVLKSKCLVPGGFHILIDRESYYGFNNLTNKTEEVGRNLSVSKTDKDCLQVSFPSTSSVQFCEKKEMMSFVVTLGDNFKNATKGLLGTWNDDTEDDFTLPDGTVLSSSLSLREIHFGFGVKWQINQSQSLFTYADNESVASFSDLDFEPMFADNITWQNDSIKIKAKAQCGDDHECLFDVASTNDLSVGLVTKDISVQLVNESKQLNNFPPKIVNTSDEINATLHKIIELNITAEDDSAITFRVINKPVGATWNQTGNVLLFYWKVTSSQKFNLTFVATDDQGASAIWSPTIRMCACQHDGQCVEPEEGDAENTDSKFVYLGCVCQGGYTGRFCDSDIDACELNGEPCYAGVECTDLPAPANSSGYKCGPCPSGYTGDGAQCADIDECKSDSPKQCEHKCINTPASFFCDCNDGFKLKSDRRNCEDLDECDPTKDLHRCDQTCTNTAGSYICSCKKGFELKKDGYGCEDINECLDDDTYECPDKNQRCVNTRGSYRCECVQDTYYFDGKCQGLNKTQPPPKLLLPEPRNASESEKEEAVQFSIPSGIEWDYDRDKSFKTKVAIFASDFCNKNRTICGLKDSRRKRRSSYNDLYDYEKVHLLPGYPKNSSDSLHVAFYVLQPDFLFIGNSSVLPRDTLAAIMIAYKPDIEKAIGANISGIEALFKPTPTTESPTAGPAEPADDSWKWIVIGVVIGVVVIILIGLLIFCLRKRKRDVKPITDPSEVQGYRQPGEAKKEDTLGSGSHSA</sequence>
<dbReference type="InterPro" id="IPR051495">
    <property type="entry name" value="Epithelial_Barrier/Signaling"/>
</dbReference>
<evidence type="ECO:0000313" key="14">
    <source>
        <dbReference type="Proteomes" id="UP000225706"/>
    </source>
</evidence>
<dbReference type="PANTHER" id="PTHR13802:SF52">
    <property type="entry name" value="MUCIN-4"/>
    <property type="match status" value="1"/>
</dbReference>
<dbReference type="PROSITE" id="PS01186">
    <property type="entry name" value="EGF_2"/>
    <property type="match status" value="3"/>
</dbReference>
<dbReference type="PROSITE" id="PS00010">
    <property type="entry name" value="ASX_HYDROXYL"/>
    <property type="match status" value="2"/>
</dbReference>